<dbReference type="Gene3D" id="2.60.40.10">
    <property type="entry name" value="Immunoglobulins"/>
    <property type="match status" value="1"/>
</dbReference>
<proteinExistence type="predicted"/>
<dbReference type="SUPFAM" id="SSF55816">
    <property type="entry name" value="5'-nucleotidase (syn. UDP-sugar hydrolase), C-terminal domain"/>
    <property type="match status" value="1"/>
</dbReference>
<dbReference type="InterPro" id="IPR006179">
    <property type="entry name" value="5_nucleotidase/apyrase"/>
</dbReference>
<organism evidence="6 7">
    <name type="scientific">Antiquaquibacter soli</name>
    <dbReference type="NCBI Taxonomy" id="3064523"/>
    <lineage>
        <taxon>Bacteria</taxon>
        <taxon>Bacillati</taxon>
        <taxon>Actinomycetota</taxon>
        <taxon>Actinomycetes</taxon>
        <taxon>Micrococcales</taxon>
        <taxon>Microbacteriaceae</taxon>
        <taxon>Antiquaquibacter</taxon>
    </lineage>
</organism>
<dbReference type="InterPro" id="IPR036907">
    <property type="entry name" value="5'-Nucleotdase_C_sf"/>
</dbReference>
<evidence type="ECO:0000256" key="2">
    <source>
        <dbReference type="SAM" id="SignalP"/>
    </source>
</evidence>
<dbReference type="PANTHER" id="PTHR11575:SF24">
    <property type="entry name" value="5'-NUCLEOTIDASE"/>
    <property type="match status" value="1"/>
</dbReference>
<dbReference type="Gene3D" id="2.60.40.2700">
    <property type="match status" value="1"/>
</dbReference>
<accession>A0ABT9BNI1</accession>
<evidence type="ECO:0000256" key="1">
    <source>
        <dbReference type="ARBA" id="ARBA00022729"/>
    </source>
</evidence>
<evidence type="ECO:0000259" key="5">
    <source>
        <dbReference type="Pfam" id="PF16640"/>
    </source>
</evidence>
<dbReference type="PRINTS" id="PR01607">
    <property type="entry name" value="APYRASEFAMLY"/>
</dbReference>
<sequence>MRSPRHAVRRVAPVAALALALTALGTAPAHAADPLTIDLLSINDFHGRLEASGTVAGAAVLAGMVDSYRAANPNTLFVGAGDLIGASTFTSFIQQDEPTIEALNVMGLDTSSFGNHEFDQGVDDVVNRIEPLTDWDYLAANLYVKGTETPAFPEYFVQDFGDVSVGFVGAVTEELPSLVSPAGIASIDVGPVVPAVNRVADQLSDGDETNGEADVVVLLIHEGAATTDLASATDDSRFGQVVTGANANIDAIISGHTHLAYNHTIPIPGTDRTRPVISSGQYGEKFAHTTITIDPDTGDFTMATEIKNLAGAYAPNAQVAQIVSDAVAVAREKGSVPLGEITADLNRGVQDNASENRGAESTLGNFVADVQLWATQELGSQIAFMNPGGLRADLKYALNPTTPGDATGVVTYSEAAAVQSFANTLVTKDLTGAQIKLALEQQWQPAGASRPFLKLGVSEGLTYTYDPAAPAGSRITSILLDGAPLDPNATYKVTVNSFLASGGDNFGAFAEGTNSADSGRVDLASMVDYFEANPTVSPDYAQRAVGVTVSAPDADGYSAGDQVTLGLSSLLFTNDGPRAGTAVVSADGVELGSAAIDPTIVNTTDEVGRASVTITIPEGTRAGELPLTITVPETGTTATVTLTTTYTAPPVESVTAPKITGKADVGKTLKVSDGKWSVTGVSLTYQWLRNGEPIEGATTNRYTLTLDDAGATISAVVTASAADYSDGPAESNAVTVGKVDTTATISVNKLLIRSGGTVDVTATVRAPAGITPTGTVTVLSGNEVVATAELGPNGKATIPVSGLDRGIHLLTVRYEGTAQFEGDRSFPRVVIVW</sequence>
<dbReference type="InterPro" id="IPR013783">
    <property type="entry name" value="Ig-like_fold"/>
</dbReference>
<evidence type="ECO:0000313" key="6">
    <source>
        <dbReference type="EMBL" id="MDO7882575.1"/>
    </source>
</evidence>
<dbReference type="Pfam" id="PF02872">
    <property type="entry name" value="5_nucleotid_C"/>
    <property type="match status" value="1"/>
</dbReference>
<dbReference type="Gene3D" id="3.90.780.10">
    <property type="entry name" value="5'-Nucleotidase, C-terminal domain"/>
    <property type="match status" value="1"/>
</dbReference>
<gene>
    <name evidence="6" type="ORF">Q5716_10095</name>
</gene>
<reference evidence="6 7" key="1">
    <citation type="submission" date="2023-07" db="EMBL/GenBank/DDBJ databases">
        <title>Protaetiibacter sp. nov WY-16 isolated from soil.</title>
        <authorList>
            <person name="Liu B."/>
            <person name="Wan Y."/>
        </authorList>
    </citation>
    <scope>NUCLEOTIDE SEQUENCE [LARGE SCALE GENOMIC DNA]</scope>
    <source>
        <strain evidence="6 7">WY-16</strain>
    </source>
</reference>
<keyword evidence="7" id="KW-1185">Reference proteome</keyword>
<protein>
    <submittedName>
        <fullName evidence="6">5'-nucleotidase C-terminal domain-containing protein</fullName>
    </submittedName>
</protein>
<dbReference type="Proteomes" id="UP001241072">
    <property type="component" value="Unassembled WGS sequence"/>
</dbReference>
<dbReference type="InterPro" id="IPR004843">
    <property type="entry name" value="Calcineurin-like_PHP"/>
</dbReference>
<dbReference type="Pfam" id="PF00149">
    <property type="entry name" value="Metallophos"/>
    <property type="match status" value="1"/>
</dbReference>
<evidence type="ECO:0000259" key="4">
    <source>
        <dbReference type="Pfam" id="PF02872"/>
    </source>
</evidence>
<keyword evidence="1 2" id="KW-0732">Signal</keyword>
<dbReference type="RefSeq" id="WP_305003009.1">
    <property type="nucleotide sequence ID" value="NZ_JAUQUB010000002.1"/>
</dbReference>
<dbReference type="SUPFAM" id="SSF56300">
    <property type="entry name" value="Metallo-dependent phosphatases"/>
    <property type="match status" value="1"/>
</dbReference>
<dbReference type="InterPro" id="IPR032109">
    <property type="entry name" value="Big_3_5"/>
</dbReference>
<dbReference type="InterPro" id="IPR008334">
    <property type="entry name" value="5'-Nucleotdase_C"/>
</dbReference>
<evidence type="ECO:0000313" key="7">
    <source>
        <dbReference type="Proteomes" id="UP001241072"/>
    </source>
</evidence>
<evidence type="ECO:0000259" key="3">
    <source>
        <dbReference type="Pfam" id="PF00149"/>
    </source>
</evidence>
<dbReference type="PANTHER" id="PTHR11575">
    <property type="entry name" value="5'-NUCLEOTIDASE-RELATED"/>
    <property type="match status" value="1"/>
</dbReference>
<feature type="domain" description="Calcineurin-like phosphoesterase" evidence="3">
    <location>
        <begin position="41"/>
        <end position="258"/>
    </location>
</feature>
<name>A0ABT9BNI1_9MICO</name>
<dbReference type="EMBL" id="JAUQUB010000002">
    <property type="protein sequence ID" value="MDO7882575.1"/>
    <property type="molecule type" value="Genomic_DNA"/>
</dbReference>
<feature type="domain" description="5'-Nucleotidase C-terminal" evidence="4">
    <location>
        <begin position="350"/>
        <end position="511"/>
    </location>
</feature>
<dbReference type="InterPro" id="IPR017868">
    <property type="entry name" value="Filamin/ABP280_repeat-like"/>
</dbReference>
<dbReference type="PROSITE" id="PS50194">
    <property type="entry name" value="FILAMIN_REPEAT"/>
    <property type="match status" value="1"/>
</dbReference>
<feature type="domain" description="Bacterial Ig-like" evidence="5">
    <location>
        <begin position="754"/>
        <end position="828"/>
    </location>
</feature>
<comment type="caution">
    <text evidence="6">The sequence shown here is derived from an EMBL/GenBank/DDBJ whole genome shotgun (WGS) entry which is preliminary data.</text>
</comment>
<dbReference type="InterPro" id="IPR029052">
    <property type="entry name" value="Metallo-depent_PP-like"/>
</dbReference>
<dbReference type="Pfam" id="PF16640">
    <property type="entry name" value="Big_3_5"/>
    <property type="match status" value="1"/>
</dbReference>
<feature type="chain" id="PRO_5045290523" evidence="2">
    <location>
        <begin position="32"/>
        <end position="833"/>
    </location>
</feature>
<dbReference type="Gene3D" id="3.60.21.10">
    <property type="match status" value="1"/>
</dbReference>
<feature type="signal peptide" evidence="2">
    <location>
        <begin position="1"/>
        <end position="31"/>
    </location>
</feature>